<dbReference type="GO" id="GO:0003677">
    <property type="term" value="F:DNA binding"/>
    <property type="evidence" value="ECO:0007669"/>
    <property type="project" value="InterPro"/>
</dbReference>
<evidence type="ECO:0000313" key="2">
    <source>
        <dbReference type="EMBL" id="QBK85752.1"/>
    </source>
</evidence>
<organism evidence="2">
    <name type="scientific">Marseillevirus LCMAC101</name>
    <dbReference type="NCBI Taxonomy" id="2506602"/>
    <lineage>
        <taxon>Viruses</taxon>
        <taxon>Varidnaviria</taxon>
        <taxon>Bamfordvirae</taxon>
        <taxon>Nucleocytoviricota</taxon>
        <taxon>Megaviricetes</taxon>
        <taxon>Pimascovirales</taxon>
        <taxon>Pimascovirales incertae sedis</taxon>
        <taxon>Marseilleviridae</taxon>
    </lineage>
</organism>
<dbReference type="PROSITE" id="PS51504">
    <property type="entry name" value="H15"/>
    <property type="match status" value="1"/>
</dbReference>
<feature type="domain" description="H15" evidence="1">
    <location>
        <begin position="34"/>
        <end position="105"/>
    </location>
</feature>
<evidence type="ECO:0000259" key="1">
    <source>
        <dbReference type="PROSITE" id="PS51504"/>
    </source>
</evidence>
<name>A0A481YRD1_9VIRU</name>
<protein>
    <submittedName>
        <fullName evidence="2">Linker histone H1 and H5 family protein</fullName>
    </submittedName>
</protein>
<sequence>MCILHLQQQRAFDNKHLQHRGIVKVKHKAKPPLKRVNTNTLAYHISRVIWVLGENKWKVSLAVIKKWFVGYDYCQPTDNMLKKRLREMVEQGELVRVKLSYKLGPENYHRSYLCRNR</sequence>
<accession>A0A481YRD1</accession>
<gene>
    <name evidence="2" type="ORF">LCMAC101_03470</name>
</gene>
<reference evidence="2" key="1">
    <citation type="journal article" date="2019" name="MBio">
        <title>Virus Genomes from Deep Sea Sediments Expand the Ocean Megavirome and Support Independent Origins of Viral Gigantism.</title>
        <authorList>
            <person name="Backstrom D."/>
            <person name="Yutin N."/>
            <person name="Jorgensen S.L."/>
            <person name="Dharamshi J."/>
            <person name="Homa F."/>
            <person name="Zaremba-Niedwiedzka K."/>
            <person name="Spang A."/>
            <person name="Wolf Y.I."/>
            <person name="Koonin E.V."/>
            <person name="Ettema T.J."/>
        </authorList>
    </citation>
    <scope>NUCLEOTIDE SEQUENCE</scope>
</reference>
<proteinExistence type="predicted"/>
<dbReference type="EMBL" id="MK500327">
    <property type="protein sequence ID" value="QBK85752.1"/>
    <property type="molecule type" value="Genomic_DNA"/>
</dbReference>
<dbReference type="InterPro" id="IPR005818">
    <property type="entry name" value="Histone_H1/H5_H15"/>
</dbReference>